<gene>
    <name evidence="1" type="ORF">TSPGSL018_5522</name>
</gene>
<sequence>MVLFIITSSSYVRSLRQPRVVKVYAVQQAQTRRTWLKRALSTAWLLGIGAPSLADENAAVLESIKKFQAGQSPTEQSVEQQELGERNRLLGAKGQLAQVERLAAAGDYRAARMQLRSGPMSSVRRDLRSAEKELGGLRKEDGDALVSSLERLDEGLRSKVPAAELSELVARVRAAVDLVDSELILPE</sequence>
<accession>A0A061RH09</accession>
<proteinExistence type="predicted"/>
<organism evidence="1">
    <name type="scientific">Tetraselmis sp. GSL018</name>
    <dbReference type="NCBI Taxonomy" id="582737"/>
    <lineage>
        <taxon>Eukaryota</taxon>
        <taxon>Viridiplantae</taxon>
        <taxon>Chlorophyta</taxon>
        <taxon>core chlorophytes</taxon>
        <taxon>Chlorodendrophyceae</taxon>
        <taxon>Chlorodendrales</taxon>
        <taxon>Chlorodendraceae</taxon>
        <taxon>Tetraselmis</taxon>
    </lineage>
</organism>
<dbReference type="AlphaFoldDB" id="A0A061RH09"/>
<dbReference type="EMBL" id="GBEZ01016450">
    <property type="protein sequence ID" value="JAC69801.1"/>
    <property type="molecule type" value="Transcribed_RNA"/>
</dbReference>
<evidence type="ECO:0000313" key="1">
    <source>
        <dbReference type="EMBL" id="JAC69801.1"/>
    </source>
</evidence>
<reference evidence="1" key="1">
    <citation type="submission" date="2014-05" db="EMBL/GenBank/DDBJ databases">
        <title>The transcriptome of the halophilic microalga Tetraselmis sp. GSL018 isolated from the Great Salt Lake, Utah.</title>
        <authorList>
            <person name="Jinkerson R.E."/>
            <person name="D'Adamo S."/>
            <person name="Posewitz M.C."/>
        </authorList>
    </citation>
    <scope>NUCLEOTIDE SEQUENCE</scope>
    <source>
        <strain evidence="1">GSL018</strain>
    </source>
</reference>
<name>A0A061RH09_9CHLO</name>
<protein>
    <submittedName>
        <fullName evidence="1">Uncharacterized protein</fullName>
    </submittedName>
</protein>